<comment type="caution">
    <text evidence="2">The sequence shown here is derived from an EMBL/GenBank/DDBJ whole genome shotgun (WGS) entry which is preliminary data.</text>
</comment>
<dbReference type="AlphaFoldDB" id="A8SLS9"/>
<sequence>MSGGVLIMNKNKFENGSIKISNDIFYMIAAMATIEVEGVKSIVGIPTDVEKINAKNSKKGIEIEFLENGIHIGVKVSIEYGQKFEEIVKKIQENIKLKVEMMTSIKVLGVNICIESIEK</sequence>
<reference evidence="2 3" key="1">
    <citation type="submission" date="2007-09" db="EMBL/GenBank/DDBJ databases">
        <title>Draft genome sequence of Peptostreptococcus micros (ATCC 33270).</title>
        <authorList>
            <person name="Sudarsanam P."/>
            <person name="Ley R."/>
            <person name="Guruge J."/>
            <person name="Turnbaugh P.J."/>
            <person name="Mahowald M."/>
            <person name="Liep D."/>
            <person name="Gordon J."/>
        </authorList>
    </citation>
    <scope>NUCLEOTIDE SEQUENCE [LARGE SCALE GENOMIC DNA]</scope>
    <source>
        <strain evidence="2 3">ATCC 33270</strain>
    </source>
</reference>
<accession>A8SLS9</accession>
<evidence type="ECO:0000256" key="1">
    <source>
        <dbReference type="ARBA" id="ARBA00005721"/>
    </source>
</evidence>
<evidence type="ECO:0000313" key="2">
    <source>
        <dbReference type="EMBL" id="EDP23280.1"/>
    </source>
</evidence>
<protein>
    <recommendedName>
        <fullName evidence="4">Asp23/Gls24 family envelope stress response protein</fullName>
    </recommendedName>
</protein>
<dbReference type="HOGENOM" id="CLU_113198_4_1_9"/>
<dbReference type="EMBL" id="ABEE02000017">
    <property type="protein sequence ID" value="EDP23280.1"/>
    <property type="molecule type" value="Genomic_DNA"/>
</dbReference>
<dbReference type="PANTHER" id="PTHR34297">
    <property type="entry name" value="HYPOTHETICAL CYTOSOLIC PROTEIN-RELATED"/>
    <property type="match status" value="1"/>
</dbReference>
<evidence type="ECO:0008006" key="4">
    <source>
        <dbReference type="Google" id="ProtNLM"/>
    </source>
</evidence>
<dbReference type="PANTHER" id="PTHR34297:SF2">
    <property type="entry name" value="ASP23_GLS24 FAMILY ENVELOPE STRESS RESPONSE PROTEIN"/>
    <property type="match status" value="1"/>
</dbReference>
<dbReference type="eggNOG" id="COG1302">
    <property type="taxonomic scope" value="Bacteria"/>
</dbReference>
<reference evidence="2 3" key="2">
    <citation type="submission" date="2007-09" db="EMBL/GenBank/DDBJ databases">
        <authorList>
            <person name="Fulton L."/>
            <person name="Clifton S."/>
            <person name="Fulton B."/>
            <person name="Xu J."/>
            <person name="Minx P."/>
            <person name="Pepin K.H."/>
            <person name="Johnson M."/>
            <person name="Thiruvilangam P."/>
            <person name="Bhonagiri V."/>
            <person name="Nash W.E."/>
            <person name="Mardis E.R."/>
            <person name="Wilson R.K."/>
        </authorList>
    </citation>
    <scope>NUCLEOTIDE SEQUENCE [LARGE SCALE GENOMIC DNA]</scope>
    <source>
        <strain evidence="2 3">ATCC 33270</strain>
    </source>
</reference>
<dbReference type="Pfam" id="PF03780">
    <property type="entry name" value="Asp23"/>
    <property type="match status" value="1"/>
</dbReference>
<proteinExistence type="inferred from homology"/>
<dbReference type="InterPro" id="IPR005531">
    <property type="entry name" value="Asp23"/>
</dbReference>
<gene>
    <name evidence="2" type="ORF">PEPMIC_01083</name>
</gene>
<organism evidence="2 3">
    <name type="scientific">Parvimonas micra ATCC 33270</name>
    <dbReference type="NCBI Taxonomy" id="411465"/>
    <lineage>
        <taxon>Bacteria</taxon>
        <taxon>Bacillati</taxon>
        <taxon>Bacillota</taxon>
        <taxon>Tissierellia</taxon>
        <taxon>Tissierellales</taxon>
        <taxon>Peptoniphilaceae</taxon>
        <taxon>Parvimonas</taxon>
    </lineage>
</organism>
<dbReference type="Proteomes" id="UP000003162">
    <property type="component" value="Unassembled WGS sequence"/>
</dbReference>
<comment type="similarity">
    <text evidence="1">Belongs to the asp23 family.</text>
</comment>
<evidence type="ECO:0000313" key="3">
    <source>
        <dbReference type="Proteomes" id="UP000003162"/>
    </source>
</evidence>
<name>A8SLS9_9FIRM</name>